<dbReference type="PANTHER" id="PTHR47354">
    <property type="entry name" value="NADH OXIDOREDUCTASE HCR"/>
    <property type="match status" value="1"/>
</dbReference>
<evidence type="ECO:0000256" key="1">
    <source>
        <dbReference type="ARBA" id="ARBA00001974"/>
    </source>
</evidence>
<dbReference type="NCBIfam" id="NF040810">
    <property type="entry name" value="BenC"/>
    <property type="match status" value="1"/>
</dbReference>
<dbReference type="Pfam" id="PF00111">
    <property type="entry name" value="Fer2"/>
    <property type="match status" value="1"/>
</dbReference>
<dbReference type="PROSITE" id="PS51384">
    <property type="entry name" value="FAD_FR"/>
    <property type="match status" value="1"/>
</dbReference>
<dbReference type="Gene3D" id="3.10.20.30">
    <property type="match status" value="1"/>
</dbReference>
<dbReference type="EMBL" id="LOXM01000100">
    <property type="protein sequence ID" value="KVG69375.1"/>
    <property type="molecule type" value="Genomic_DNA"/>
</dbReference>
<dbReference type="PROSITE" id="PS00197">
    <property type="entry name" value="2FE2S_FER_1"/>
    <property type="match status" value="1"/>
</dbReference>
<dbReference type="Gene3D" id="2.40.30.10">
    <property type="entry name" value="Translation factors"/>
    <property type="match status" value="1"/>
</dbReference>
<dbReference type="InterPro" id="IPR012675">
    <property type="entry name" value="Beta-grasp_dom_sf"/>
</dbReference>
<dbReference type="SUPFAM" id="SSF63380">
    <property type="entry name" value="Riboflavin synthase domain-like"/>
    <property type="match status" value="1"/>
</dbReference>
<dbReference type="OrthoDB" id="9806195at2"/>
<accession>A0A103RKC3</accession>
<proteinExistence type="predicted"/>
<keyword evidence="2" id="KW-0411">Iron-sulfur</keyword>
<evidence type="ECO:0000259" key="5">
    <source>
        <dbReference type="PROSITE" id="PS51384"/>
    </source>
</evidence>
<dbReference type="InterPro" id="IPR006058">
    <property type="entry name" value="2Fe2S_fd_BS"/>
</dbReference>
<dbReference type="AlphaFoldDB" id="A0A103RKC3"/>
<dbReference type="Pfam" id="PF00175">
    <property type="entry name" value="NAD_binding_1"/>
    <property type="match status" value="1"/>
</dbReference>
<comment type="cofactor">
    <cofactor evidence="3">
        <name>[2Fe-2S] cluster</name>
        <dbReference type="ChEBI" id="CHEBI:190135"/>
    </cofactor>
</comment>
<dbReference type="PRINTS" id="PR00371">
    <property type="entry name" value="FPNCR"/>
</dbReference>
<keyword evidence="2" id="KW-0001">2Fe-2S</keyword>
<dbReference type="InterPro" id="IPR017927">
    <property type="entry name" value="FAD-bd_FR_type"/>
</dbReference>
<dbReference type="InterPro" id="IPR008333">
    <property type="entry name" value="Cbr1-like_FAD-bd_dom"/>
</dbReference>
<dbReference type="InterPro" id="IPR017938">
    <property type="entry name" value="Riboflavin_synthase-like_b-brl"/>
</dbReference>
<dbReference type="PANTHER" id="PTHR47354:SF5">
    <property type="entry name" value="PROTEIN RFBI"/>
    <property type="match status" value="1"/>
</dbReference>
<sequence length="344" mass="36848">MEHTIALQFEDGVTRFIACRDGEKLSDAAYRQQINIPLDCRDGACGTCRCHCESGNYELPESSYIEDALTADEASQRYVLACQTRPRGDCVIRVPASSTACKTGAARHEGTLAAVDRLSDSTIHFAVDLDAPDQLGFLAGQYVNVEIPGTTSSRSYSFSSQPGASRVSFIVRNVPGGRMSGYLAQDAAPGQRIAFSGPHGSFYLRDAARPALFLAGGTGIAPFLSMLDVCAARTNGHRSGAPAVRMVYGVTNDADLVALDQLDDATRRLPGFEYRTCVADAGSAHPRKGYVTAHVDPAWLNDGDVDIYLCGPVPMVDAVQAWLRECGVTPANLYFEKFSSSNAA</sequence>
<evidence type="ECO:0000256" key="2">
    <source>
        <dbReference type="ARBA" id="ARBA00022714"/>
    </source>
</evidence>
<dbReference type="Proteomes" id="UP000064029">
    <property type="component" value="Unassembled WGS sequence"/>
</dbReference>
<dbReference type="InterPro" id="IPR047683">
    <property type="entry name" value="BenC-like_FAD_NAD-bd"/>
</dbReference>
<comment type="cofactor">
    <cofactor evidence="1">
        <name>FAD</name>
        <dbReference type="ChEBI" id="CHEBI:57692"/>
    </cofactor>
</comment>
<comment type="caution">
    <text evidence="6">The sequence shown here is derived from an EMBL/GenBank/DDBJ whole genome shotgun (WGS) entry which is preliminary data.</text>
</comment>
<dbReference type="Gene3D" id="3.40.50.80">
    <property type="entry name" value="Nucleotide-binding domain of ferredoxin-NADP reductase (FNR) module"/>
    <property type="match status" value="1"/>
</dbReference>
<dbReference type="InterPro" id="IPR001433">
    <property type="entry name" value="OxRdtase_FAD/NAD-bd"/>
</dbReference>
<evidence type="ECO:0000259" key="4">
    <source>
        <dbReference type="PROSITE" id="PS51085"/>
    </source>
</evidence>
<evidence type="ECO:0000313" key="7">
    <source>
        <dbReference type="Proteomes" id="UP000064029"/>
    </source>
</evidence>
<feature type="domain" description="FAD-binding FR-type" evidence="5">
    <location>
        <begin position="105"/>
        <end position="205"/>
    </location>
</feature>
<dbReference type="SUPFAM" id="SSF52343">
    <property type="entry name" value="Ferredoxin reductase-like, C-terminal NADP-linked domain"/>
    <property type="match status" value="1"/>
</dbReference>
<dbReference type="PRINTS" id="PR00410">
    <property type="entry name" value="PHEHYDRXLASE"/>
</dbReference>
<name>A0A103RKC3_9BURK</name>
<dbReference type="GO" id="GO:0051537">
    <property type="term" value="F:2 iron, 2 sulfur cluster binding"/>
    <property type="evidence" value="ECO:0007669"/>
    <property type="project" value="UniProtKB-KW"/>
</dbReference>
<dbReference type="InterPro" id="IPR050415">
    <property type="entry name" value="MRET"/>
</dbReference>
<evidence type="ECO:0000256" key="3">
    <source>
        <dbReference type="ARBA" id="ARBA00034078"/>
    </source>
</evidence>
<dbReference type="Pfam" id="PF00970">
    <property type="entry name" value="FAD_binding_6"/>
    <property type="match status" value="1"/>
</dbReference>
<reference evidence="6 7" key="1">
    <citation type="submission" date="2015-11" db="EMBL/GenBank/DDBJ databases">
        <title>Expanding the genomic diversity of Burkholderia species for the development of highly accurate diagnostics.</title>
        <authorList>
            <person name="Sahl J."/>
            <person name="Keim P."/>
            <person name="Wagner D."/>
        </authorList>
    </citation>
    <scope>NUCLEOTIDE SEQUENCE [LARGE SCALE GENOMIC DNA]</scope>
    <source>
        <strain evidence="6 7">MSMB2036</strain>
    </source>
</reference>
<keyword evidence="2" id="KW-0408">Iron</keyword>
<dbReference type="InterPro" id="IPR036010">
    <property type="entry name" value="2Fe-2S_ferredoxin-like_sf"/>
</dbReference>
<evidence type="ECO:0000313" key="6">
    <source>
        <dbReference type="EMBL" id="KVG69375.1"/>
    </source>
</evidence>
<protein>
    <submittedName>
        <fullName evidence="6">NADH oxidase</fullName>
    </submittedName>
</protein>
<dbReference type="SUPFAM" id="SSF54292">
    <property type="entry name" value="2Fe-2S ferredoxin-like"/>
    <property type="match status" value="1"/>
</dbReference>
<keyword evidence="2" id="KW-0479">Metal-binding</keyword>
<organism evidence="6 7">
    <name type="scientific">Burkholderia ubonensis</name>
    <dbReference type="NCBI Taxonomy" id="101571"/>
    <lineage>
        <taxon>Bacteria</taxon>
        <taxon>Pseudomonadati</taxon>
        <taxon>Pseudomonadota</taxon>
        <taxon>Betaproteobacteria</taxon>
        <taxon>Burkholderiales</taxon>
        <taxon>Burkholderiaceae</taxon>
        <taxon>Burkholderia</taxon>
        <taxon>Burkholderia cepacia complex</taxon>
    </lineage>
</organism>
<dbReference type="CDD" id="cd06209">
    <property type="entry name" value="BenDO_FAD_NAD"/>
    <property type="match status" value="1"/>
</dbReference>
<dbReference type="InterPro" id="IPR001709">
    <property type="entry name" value="Flavoprot_Pyr_Nucl_cyt_Rdtase"/>
</dbReference>
<gene>
    <name evidence="6" type="ORF">WJ33_02880</name>
</gene>
<dbReference type="InterPro" id="IPR039261">
    <property type="entry name" value="FNR_nucleotide-bd"/>
</dbReference>
<feature type="domain" description="2Fe-2S ferredoxin-type" evidence="4">
    <location>
        <begin position="3"/>
        <end position="98"/>
    </location>
</feature>
<dbReference type="GO" id="GO:0016491">
    <property type="term" value="F:oxidoreductase activity"/>
    <property type="evidence" value="ECO:0007669"/>
    <property type="project" value="InterPro"/>
</dbReference>
<dbReference type="InterPro" id="IPR001041">
    <property type="entry name" value="2Fe-2S_ferredoxin-type"/>
</dbReference>
<dbReference type="RefSeq" id="WP_059750711.1">
    <property type="nucleotide sequence ID" value="NZ_CP013416.1"/>
</dbReference>
<dbReference type="PROSITE" id="PS51085">
    <property type="entry name" value="2FE2S_FER_2"/>
    <property type="match status" value="1"/>
</dbReference>
<dbReference type="CDD" id="cd00207">
    <property type="entry name" value="fer2"/>
    <property type="match status" value="1"/>
</dbReference>